<evidence type="ECO:0000313" key="3">
    <source>
        <dbReference type="EMBL" id="MOY34877.1"/>
    </source>
</evidence>
<feature type="region of interest" description="Disordered" evidence="1">
    <location>
        <begin position="29"/>
        <end position="54"/>
    </location>
</feature>
<evidence type="ECO:0008006" key="4">
    <source>
        <dbReference type="Google" id="ProtNLM"/>
    </source>
</evidence>
<proteinExistence type="predicted"/>
<feature type="compositionally biased region" description="Polar residues" evidence="1">
    <location>
        <begin position="36"/>
        <end position="54"/>
    </location>
</feature>
<sequence>MRLDSAPPLFYGLVFCILAFVLEKEPTGGHVPYSPRRSQPSSIGRSLPSVSRDTTTGVEISTNTFIVLRNAECSGRCRYFGFRKRHMLCLAHAAPINRGERWHTPQWLPRSRRLRPVHPTAPA</sequence>
<dbReference type="AlphaFoldDB" id="A0A4D5RES3"/>
<dbReference type="EMBL" id="GHJT01000906">
    <property type="protein sequence ID" value="MOY34877.1"/>
    <property type="molecule type" value="Transcribed_RNA"/>
</dbReference>
<feature type="chain" id="PRO_5020029299" description="Secreted protein" evidence="2">
    <location>
        <begin position="30"/>
        <end position="123"/>
    </location>
</feature>
<feature type="signal peptide" evidence="2">
    <location>
        <begin position="1"/>
        <end position="29"/>
    </location>
</feature>
<accession>A0A4D5RES3</accession>
<keyword evidence="2" id="KW-0732">Signal</keyword>
<evidence type="ECO:0000256" key="2">
    <source>
        <dbReference type="SAM" id="SignalP"/>
    </source>
</evidence>
<protein>
    <recommendedName>
        <fullName evidence="4">Secreted protein</fullName>
    </recommendedName>
</protein>
<organism evidence="3">
    <name type="scientific">Ixodes scapularis</name>
    <name type="common">Black-legged tick</name>
    <name type="synonym">Deer tick</name>
    <dbReference type="NCBI Taxonomy" id="6945"/>
    <lineage>
        <taxon>Eukaryota</taxon>
        <taxon>Metazoa</taxon>
        <taxon>Ecdysozoa</taxon>
        <taxon>Arthropoda</taxon>
        <taxon>Chelicerata</taxon>
        <taxon>Arachnida</taxon>
        <taxon>Acari</taxon>
        <taxon>Parasitiformes</taxon>
        <taxon>Ixodida</taxon>
        <taxon>Ixodoidea</taxon>
        <taxon>Ixodidae</taxon>
        <taxon>Ixodinae</taxon>
        <taxon>Ixodes</taxon>
    </lineage>
</organism>
<evidence type="ECO:0000256" key="1">
    <source>
        <dbReference type="SAM" id="MobiDB-lite"/>
    </source>
</evidence>
<name>A0A4D5RES3_IXOSC</name>
<reference evidence="3" key="1">
    <citation type="submission" date="2019-04" db="EMBL/GenBank/DDBJ databases">
        <title>An insight into the mialome of Ixodes scapularis.</title>
        <authorList>
            <person name="Ribeiro J.M."/>
            <person name="Mather T.N."/>
            <person name="Karim S."/>
        </authorList>
    </citation>
    <scope>NUCLEOTIDE SEQUENCE</scope>
</reference>